<feature type="compositionally biased region" description="Gly residues" evidence="19">
    <location>
        <begin position="82"/>
        <end position="91"/>
    </location>
</feature>
<keyword evidence="12" id="KW-0833">Ubl conjugation pathway</keyword>
<dbReference type="Pfam" id="PF13639">
    <property type="entry name" value="zf-RING_2"/>
    <property type="match status" value="1"/>
</dbReference>
<evidence type="ECO:0000313" key="21">
    <source>
        <dbReference type="EMBL" id="CAD8876358.1"/>
    </source>
</evidence>
<evidence type="ECO:0000256" key="17">
    <source>
        <dbReference type="ARBA" id="ARBA00023140"/>
    </source>
</evidence>
<evidence type="ECO:0000256" key="16">
    <source>
        <dbReference type="ARBA" id="ARBA00023136"/>
    </source>
</evidence>
<dbReference type="EMBL" id="HBFR01005087">
    <property type="protein sequence ID" value="CAD8876358.1"/>
    <property type="molecule type" value="Transcribed_RNA"/>
</dbReference>
<keyword evidence="11 18" id="KW-0863">Zinc-finger</keyword>
<dbReference type="InterPro" id="IPR017907">
    <property type="entry name" value="Znf_RING_CS"/>
</dbReference>
<evidence type="ECO:0000256" key="14">
    <source>
        <dbReference type="ARBA" id="ARBA00022927"/>
    </source>
</evidence>
<keyword evidence="10" id="KW-0479">Metal-binding</keyword>
<dbReference type="Gene3D" id="3.30.40.10">
    <property type="entry name" value="Zinc/RING finger domain, C3HC4 (zinc finger)"/>
    <property type="match status" value="1"/>
</dbReference>
<proteinExistence type="inferred from homology"/>
<evidence type="ECO:0000256" key="4">
    <source>
        <dbReference type="ARBA" id="ARBA00008704"/>
    </source>
</evidence>
<dbReference type="PROSITE" id="PS00518">
    <property type="entry name" value="ZF_RING_1"/>
    <property type="match status" value="1"/>
</dbReference>
<reference evidence="21" key="1">
    <citation type="submission" date="2021-01" db="EMBL/GenBank/DDBJ databases">
        <authorList>
            <person name="Corre E."/>
            <person name="Pelletier E."/>
            <person name="Niang G."/>
            <person name="Scheremetjew M."/>
            <person name="Finn R."/>
            <person name="Kale V."/>
            <person name="Holt S."/>
            <person name="Cochrane G."/>
            <person name="Meng A."/>
            <person name="Brown T."/>
            <person name="Cohen L."/>
        </authorList>
    </citation>
    <scope>NUCLEOTIDE SEQUENCE</scope>
    <source>
        <strain evidence="21">308</strain>
    </source>
</reference>
<keyword evidence="13" id="KW-0862">Zinc</keyword>
<keyword evidence="15" id="KW-1133">Transmembrane helix</keyword>
<evidence type="ECO:0000256" key="9">
    <source>
        <dbReference type="ARBA" id="ARBA00022692"/>
    </source>
</evidence>
<dbReference type="EC" id="2.3.2.27" evidence="5"/>
<dbReference type="PROSITE" id="PS50089">
    <property type="entry name" value="ZF_RING_2"/>
    <property type="match status" value="1"/>
</dbReference>
<evidence type="ECO:0000256" key="8">
    <source>
        <dbReference type="ARBA" id="ARBA00022679"/>
    </source>
</evidence>
<evidence type="ECO:0000256" key="6">
    <source>
        <dbReference type="ARBA" id="ARBA00022448"/>
    </source>
</evidence>
<evidence type="ECO:0000256" key="19">
    <source>
        <dbReference type="SAM" id="MobiDB-lite"/>
    </source>
</evidence>
<evidence type="ECO:0000256" key="2">
    <source>
        <dbReference type="ARBA" id="ARBA00004585"/>
    </source>
</evidence>
<feature type="domain" description="RING-type" evidence="20">
    <location>
        <begin position="269"/>
        <end position="309"/>
    </location>
</feature>
<dbReference type="AlphaFoldDB" id="A0A7S1FN81"/>
<accession>A0A7S1FN81</accession>
<evidence type="ECO:0000256" key="13">
    <source>
        <dbReference type="ARBA" id="ARBA00022833"/>
    </source>
</evidence>
<protein>
    <recommendedName>
        <fullName evidence="5">RING-type E3 ubiquitin transferase</fullName>
        <ecNumber evidence="5">2.3.2.27</ecNumber>
    </recommendedName>
</protein>
<dbReference type="InterPro" id="IPR001841">
    <property type="entry name" value="Znf_RING"/>
</dbReference>
<keyword evidence="8" id="KW-0808">Transferase</keyword>
<organism evidence="21">
    <name type="scientific">Corethron hystrix</name>
    <dbReference type="NCBI Taxonomy" id="216773"/>
    <lineage>
        <taxon>Eukaryota</taxon>
        <taxon>Sar</taxon>
        <taxon>Stramenopiles</taxon>
        <taxon>Ochrophyta</taxon>
        <taxon>Bacillariophyta</taxon>
        <taxon>Coscinodiscophyceae</taxon>
        <taxon>Corethrophycidae</taxon>
        <taxon>Corethrales</taxon>
        <taxon>Corethraceae</taxon>
        <taxon>Corethron</taxon>
    </lineage>
</organism>
<evidence type="ECO:0000256" key="18">
    <source>
        <dbReference type="PROSITE-ProRule" id="PRU00175"/>
    </source>
</evidence>
<dbReference type="InterPro" id="IPR025654">
    <property type="entry name" value="PEX2/10"/>
</dbReference>
<keyword evidence="17" id="KW-0576">Peroxisome</keyword>
<dbReference type="GO" id="GO:0005778">
    <property type="term" value="C:peroxisomal membrane"/>
    <property type="evidence" value="ECO:0007669"/>
    <property type="project" value="UniProtKB-SubCell"/>
</dbReference>
<evidence type="ECO:0000256" key="12">
    <source>
        <dbReference type="ARBA" id="ARBA00022786"/>
    </source>
</evidence>
<evidence type="ECO:0000256" key="15">
    <source>
        <dbReference type="ARBA" id="ARBA00022989"/>
    </source>
</evidence>
<dbReference type="SUPFAM" id="SSF57850">
    <property type="entry name" value="RING/U-box"/>
    <property type="match status" value="1"/>
</dbReference>
<comment type="subcellular location">
    <subcellularLocation>
        <location evidence="2">Peroxisome membrane</location>
        <topology evidence="2">Multi-pass membrane protein</topology>
    </subcellularLocation>
</comment>
<comment type="similarity">
    <text evidence="4">Belongs to the pex2/pex10/pex12 family.</text>
</comment>
<evidence type="ECO:0000256" key="3">
    <source>
        <dbReference type="ARBA" id="ARBA00004906"/>
    </source>
</evidence>
<gene>
    <name evidence="21" type="ORF">CHYS00102_LOCUS3536</name>
</gene>
<dbReference type="GO" id="GO:0008270">
    <property type="term" value="F:zinc ion binding"/>
    <property type="evidence" value="ECO:0007669"/>
    <property type="project" value="UniProtKB-KW"/>
</dbReference>
<keyword evidence="16" id="KW-0472">Membrane</keyword>
<evidence type="ECO:0000256" key="7">
    <source>
        <dbReference type="ARBA" id="ARBA00022593"/>
    </source>
</evidence>
<dbReference type="InterPro" id="IPR013083">
    <property type="entry name" value="Znf_RING/FYVE/PHD"/>
</dbReference>
<keyword evidence="14" id="KW-0653">Protein transport</keyword>
<keyword evidence="6" id="KW-0813">Transport</keyword>
<comment type="pathway">
    <text evidence="3">Protein modification; protein ubiquitination.</text>
</comment>
<evidence type="ECO:0000256" key="1">
    <source>
        <dbReference type="ARBA" id="ARBA00000900"/>
    </source>
</evidence>
<name>A0A7S1FN81_9STRA</name>
<dbReference type="SMART" id="SM00184">
    <property type="entry name" value="RING"/>
    <property type="match status" value="1"/>
</dbReference>
<evidence type="ECO:0000259" key="20">
    <source>
        <dbReference type="PROSITE" id="PS50089"/>
    </source>
</evidence>
<evidence type="ECO:0000256" key="11">
    <source>
        <dbReference type="ARBA" id="ARBA00022771"/>
    </source>
</evidence>
<feature type="region of interest" description="Disordered" evidence="19">
    <location>
        <begin position="75"/>
        <end position="99"/>
    </location>
</feature>
<sequence>MTPPESHVARAREIAWRGARILVPLALWAARTRMSCRQRREDPAAARVAGTEEGLRGRDRLEAFRAQRFRTAGLAKAREGGAKGAKGGAGGATESFAVEERPSTSRVGLAWLLLHRITRGTRGEDIPLECIHMGSAAYDPLGPGGFRCGDADPDAPPTVAVASDDPPRVDAATSLFRWIARLQLARLYLRAGPYRAAGALMLAEGGTLFLRALYDAAVGAAARRGGHLTHADMQKATLSVKNAVVENCATTSTPAPSRLHAAARRTASCGICMSRVAKHPSALPCGHVYCWKCVVYWTMYVREECPTCRALTLPCDVFPLNV</sequence>
<keyword evidence="9" id="KW-0812">Transmembrane</keyword>
<dbReference type="GO" id="GO:0016558">
    <property type="term" value="P:protein import into peroxisome matrix"/>
    <property type="evidence" value="ECO:0007669"/>
    <property type="project" value="InterPro"/>
</dbReference>
<evidence type="ECO:0000256" key="10">
    <source>
        <dbReference type="ARBA" id="ARBA00022723"/>
    </source>
</evidence>
<evidence type="ECO:0000256" key="5">
    <source>
        <dbReference type="ARBA" id="ARBA00012483"/>
    </source>
</evidence>
<keyword evidence="7" id="KW-0962">Peroxisome biogenesis</keyword>
<dbReference type="PANTHER" id="PTHR23350">
    <property type="entry name" value="PEROXISOME ASSEMBLY PROTEIN 10"/>
    <property type="match status" value="1"/>
</dbReference>
<dbReference type="GO" id="GO:0061630">
    <property type="term" value="F:ubiquitin protein ligase activity"/>
    <property type="evidence" value="ECO:0007669"/>
    <property type="project" value="UniProtKB-EC"/>
</dbReference>
<comment type="catalytic activity">
    <reaction evidence="1">
        <text>S-ubiquitinyl-[E2 ubiquitin-conjugating enzyme]-L-cysteine + [acceptor protein]-L-lysine = [E2 ubiquitin-conjugating enzyme]-L-cysteine + N(6)-ubiquitinyl-[acceptor protein]-L-lysine.</text>
        <dbReference type="EC" id="2.3.2.27"/>
    </reaction>
</comment>
<dbReference type="PANTHER" id="PTHR23350:SF0">
    <property type="entry name" value="PEROXISOME BIOGENESIS FACTOR 10"/>
    <property type="match status" value="1"/>
</dbReference>